<reference evidence="2 3" key="1">
    <citation type="submission" date="2023-08" db="EMBL/GenBank/DDBJ databases">
        <authorList>
            <person name="Joshi A."/>
            <person name="Thite S."/>
        </authorList>
    </citation>
    <scope>NUCLEOTIDE SEQUENCE [LARGE SCALE GENOMIC DNA]</scope>
    <source>
        <strain evidence="2 3">1E1</strain>
    </source>
</reference>
<comment type="caution">
    <text evidence="2">The sequence shown here is derived from an EMBL/GenBank/DDBJ whole genome shotgun (WGS) entry which is preliminary data.</text>
</comment>
<dbReference type="Proteomes" id="UP001236258">
    <property type="component" value="Unassembled WGS sequence"/>
</dbReference>
<evidence type="ECO:0000313" key="2">
    <source>
        <dbReference type="EMBL" id="MDP4528011.1"/>
    </source>
</evidence>
<dbReference type="EMBL" id="JAUZVY010000001">
    <property type="protein sequence ID" value="MDP4528011.1"/>
    <property type="molecule type" value="Genomic_DNA"/>
</dbReference>
<sequence>MSAFDLLSQEAARLLHEGKTPSLALLRSRLGRKVSPAELLPAFQQWKQLPAEAQRSIQLSASAEATAPEPDKADSLAERVQQLETKLAELEKRLARLES</sequence>
<organism evidence="2 3">
    <name type="scientific">Alkalimonas delamerensis</name>
    <dbReference type="NCBI Taxonomy" id="265981"/>
    <lineage>
        <taxon>Bacteria</taxon>
        <taxon>Pseudomonadati</taxon>
        <taxon>Pseudomonadota</taxon>
        <taxon>Gammaproteobacteria</taxon>
        <taxon>Alkalimonas</taxon>
    </lineage>
</organism>
<protein>
    <recommendedName>
        <fullName evidence="1">KfrA N-terminal DNA-binding domain-containing protein</fullName>
    </recommendedName>
</protein>
<dbReference type="Pfam" id="PF11740">
    <property type="entry name" value="KfrA_N"/>
    <property type="match status" value="1"/>
</dbReference>
<keyword evidence="3" id="KW-1185">Reference proteome</keyword>
<dbReference type="RefSeq" id="WP_305944179.1">
    <property type="nucleotide sequence ID" value="NZ_JAUZVY010000001.1"/>
</dbReference>
<dbReference type="InterPro" id="IPR021104">
    <property type="entry name" value="KfrA_DNA-bd_N"/>
</dbReference>
<name>A0ABT9GMY8_9GAMM</name>
<evidence type="ECO:0000259" key="1">
    <source>
        <dbReference type="Pfam" id="PF11740"/>
    </source>
</evidence>
<evidence type="ECO:0000313" key="3">
    <source>
        <dbReference type="Proteomes" id="UP001236258"/>
    </source>
</evidence>
<feature type="domain" description="KfrA N-terminal DNA-binding" evidence="1">
    <location>
        <begin position="10"/>
        <end position="95"/>
    </location>
</feature>
<proteinExistence type="predicted"/>
<accession>A0ABT9GMY8</accession>
<gene>
    <name evidence="2" type="ORF">Q3O59_03060</name>
</gene>